<dbReference type="Gene3D" id="2.60.40.1760">
    <property type="entry name" value="glycosyl hydrolase (family 31)"/>
    <property type="match status" value="1"/>
</dbReference>
<dbReference type="PANTHER" id="PTHR22762">
    <property type="entry name" value="ALPHA-GLUCOSIDASE"/>
    <property type="match status" value="1"/>
</dbReference>
<evidence type="ECO:0000313" key="9">
    <source>
        <dbReference type="Proteomes" id="UP001501083"/>
    </source>
</evidence>
<dbReference type="GO" id="GO:0016787">
    <property type="term" value="F:hydrolase activity"/>
    <property type="evidence" value="ECO:0007669"/>
    <property type="project" value="UniProtKB-KW"/>
</dbReference>
<feature type="domain" description="Glycoside hydrolase family 31 N-terminal" evidence="5">
    <location>
        <begin position="50"/>
        <end position="219"/>
    </location>
</feature>
<accession>A0ABP9LHR5</accession>
<dbReference type="InterPro" id="IPR011013">
    <property type="entry name" value="Gal_mutarotase_sf_dom"/>
</dbReference>
<protein>
    <submittedName>
        <fullName evidence="8">Glycoside hydrolase family 31 protein</fullName>
    </submittedName>
</protein>
<dbReference type="Proteomes" id="UP001501083">
    <property type="component" value="Unassembled WGS sequence"/>
</dbReference>
<dbReference type="Gene3D" id="2.60.40.1180">
    <property type="entry name" value="Golgi alpha-mannosidase II"/>
    <property type="match status" value="2"/>
</dbReference>
<dbReference type="InterPro" id="IPR013780">
    <property type="entry name" value="Glyco_hydro_b"/>
</dbReference>
<dbReference type="InterPro" id="IPR033403">
    <property type="entry name" value="DUF5110"/>
</dbReference>
<gene>
    <name evidence="8" type="ORF">GCM10025759_21640</name>
</gene>
<keyword evidence="2" id="KW-0326">Glycosidase</keyword>
<dbReference type="Gene3D" id="3.20.20.80">
    <property type="entry name" value="Glycosidases"/>
    <property type="match status" value="1"/>
</dbReference>
<keyword evidence="2 8" id="KW-0378">Hydrolase</keyword>
<evidence type="ECO:0000256" key="1">
    <source>
        <dbReference type="ARBA" id="ARBA00007806"/>
    </source>
</evidence>
<feature type="domain" description="DUF5110" evidence="6">
    <location>
        <begin position="702"/>
        <end position="774"/>
    </location>
</feature>
<feature type="signal peptide" evidence="3">
    <location>
        <begin position="1"/>
        <end position="22"/>
    </location>
</feature>
<evidence type="ECO:0000259" key="5">
    <source>
        <dbReference type="Pfam" id="PF13802"/>
    </source>
</evidence>
<organism evidence="8 9">
    <name type="scientific">Lysobacter panacisoli</name>
    <dbReference type="NCBI Taxonomy" id="1255263"/>
    <lineage>
        <taxon>Bacteria</taxon>
        <taxon>Pseudomonadati</taxon>
        <taxon>Pseudomonadota</taxon>
        <taxon>Gammaproteobacteria</taxon>
        <taxon>Lysobacterales</taxon>
        <taxon>Lysobacteraceae</taxon>
        <taxon>Lysobacter</taxon>
    </lineage>
</organism>
<dbReference type="SUPFAM" id="SSF51445">
    <property type="entry name" value="(Trans)glycosidases"/>
    <property type="match status" value="1"/>
</dbReference>
<dbReference type="RefSeq" id="WP_158985302.1">
    <property type="nucleotide sequence ID" value="NZ_BAABKY010000002.1"/>
</dbReference>
<evidence type="ECO:0000259" key="4">
    <source>
        <dbReference type="Pfam" id="PF01055"/>
    </source>
</evidence>
<dbReference type="SUPFAM" id="SSF51011">
    <property type="entry name" value="Glycosyl hydrolase domain"/>
    <property type="match status" value="1"/>
</dbReference>
<comment type="similarity">
    <text evidence="1 2">Belongs to the glycosyl hydrolase 31 family.</text>
</comment>
<sequence>MKAWGWAACTLLAWGLAGPLEAAGWRHLGEAGKVERRADGAIVHSGPARLQVSAYAPGVFRVRLAPDGRFDVDASWAVVQDAAPPTVSVGETREAVRIDAGEIVAVVHRSPLRVTFTDREGRTLLADAPDMPMAWADSAHGPRVRAWKTMPADEHYYGLGDKAGPLDRRGRAFTMWNTDAYSWQGHSDPLYKSIPFFIGLRAGNAYGVFFDNTHRSSFDLGKESEEYFSFGAEGGALDYYVIAGPQPAKVIERYTALTGRTPLPPLWTLGFQQSRYSYNPEAKVREIAAKLRTQRIPSDAIYLDIDYQQGYAPFTVDRAQFPHFEDMIADLRTQGLRTVLITDLHIKHDPGKGYAPFDSGLAADAFIRNPDGSLYVGPVWPGYAVFPDFTLNRVREWWGGLYRDFAAMGAAGYWNDMNEPSVFRVPGNTMSLDAVHRMEDGTARDHRAIHNAYGMLNARATYEGLLELQPKQRPFVLTRAAYAGAQRYAATWTGDNTASWHHLAQSTSNLLSLGLSGMALAGDDVGGFIGSPPPDLLTRWFQLGAFNPVFRNHAATDTRPHEAWVDGAKQEALRRAAIEQRYRLLPYLYTAAEENARTGMPIMRPVFLQFPQAETFYGNDRDFLFGADLFIAPVADERLDAHTVTLPPGEWYAFGTSTRQVAAKEPIRFDPRPQAVPVYARAGAIVPMQPLVQHTGQTPDGPLQLHVYLPSAQANAPCAGALYQDDGESFDYRDGAFLRIAYACEATQASAAIESRIEHDGFTPWWRDAEVTVFGVERKPASVTLDGIAVEGWRFDGKAGTVVLTVPQARRNWRVELRE</sequence>
<dbReference type="SUPFAM" id="SSF74650">
    <property type="entry name" value="Galactose mutarotase-like"/>
    <property type="match status" value="1"/>
</dbReference>
<dbReference type="Pfam" id="PF01055">
    <property type="entry name" value="Glyco_hydro_31_2nd"/>
    <property type="match status" value="1"/>
</dbReference>
<reference evidence="9" key="1">
    <citation type="journal article" date="2019" name="Int. J. Syst. Evol. Microbiol.">
        <title>The Global Catalogue of Microorganisms (GCM) 10K type strain sequencing project: providing services to taxonomists for standard genome sequencing and annotation.</title>
        <authorList>
            <consortium name="The Broad Institute Genomics Platform"/>
            <consortium name="The Broad Institute Genome Sequencing Center for Infectious Disease"/>
            <person name="Wu L."/>
            <person name="Ma J."/>
        </authorList>
    </citation>
    <scope>NUCLEOTIDE SEQUENCE [LARGE SCALE GENOMIC DNA]</scope>
    <source>
        <strain evidence="9">JCM 19212</strain>
    </source>
</reference>
<feature type="domain" description="Glycoside hydrolase family 31 TIM barrel" evidence="4">
    <location>
        <begin position="261"/>
        <end position="591"/>
    </location>
</feature>
<dbReference type="PANTHER" id="PTHR22762:SF120">
    <property type="entry name" value="HETEROGLYCAN GLUCOSIDASE 1"/>
    <property type="match status" value="1"/>
</dbReference>
<feature type="chain" id="PRO_5046890869" evidence="3">
    <location>
        <begin position="23"/>
        <end position="819"/>
    </location>
</feature>
<keyword evidence="3" id="KW-0732">Signal</keyword>
<dbReference type="InterPro" id="IPR017853">
    <property type="entry name" value="GH"/>
</dbReference>
<comment type="caution">
    <text evidence="8">The sequence shown here is derived from an EMBL/GenBank/DDBJ whole genome shotgun (WGS) entry which is preliminary data.</text>
</comment>
<dbReference type="Pfam" id="PF17137">
    <property type="entry name" value="DUF5110"/>
    <property type="match status" value="1"/>
</dbReference>
<evidence type="ECO:0000256" key="2">
    <source>
        <dbReference type="RuleBase" id="RU361185"/>
    </source>
</evidence>
<dbReference type="InterPro" id="IPR025887">
    <property type="entry name" value="Glyco_hydro_31_N_dom"/>
</dbReference>
<dbReference type="InterPro" id="IPR048395">
    <property type="entry name" value="Glyco_hydro_31_C"/>
</dbReference>
<proteinExistence type="inferred from homology"/>
<dbReference type="Pfam" id="PF13802">
    <property type="entry name" value="Gal_mutarotas_2"/>
    <property type="match status" value="1"/>
</dbReference>
<dbReference type="InterPro" id="IPR000322">
    <property type="entry name" value="Glyco_hydro_31_TIM"/>
</dbReference>
<dbReference type="EMBL" id="BAABKY010000002">
    <property type="protein sequence ID" value="GAA5076696.1"/>
    <property type="molecule type" value="Genomic_DNA"/>
</dbReference>
<evidence type="ECO:0000313" key="8">
    <source>
        <dbReference type="EMBL" id="GAA5076696.1"/>
    </source>
</evidence>
<feature type="domain" description="Glycosyl hydrolase family 31 C-terminal" evidence="7">
    <location>
        <begin position="599"/>
        <end position="686"/>
    </location>
</feature>
<name>A0ABP9LHR5_9GAMM</name>
<evidence type="ECO:0000259" key="7">
    <source>
        <dbReference type="Pfam" id="PF21365"/>
    </source>
</evidence>
<keyword evidence="9" id="KW-1185">Reference proteome</keyword>
<dbReference type="CDD" id="cd06604">
    <property type="entry name" value="GH31_glucosidase_II_MalA"/>
    <property type="match status" value="1"/>
</dbReference>
<evidence type="ECO:0000259" key="6">
    <source>
        <dbReference type="Pfam" id="PF17137"/>
    </source>
</evidence>
<evidence type="ECO:0000256" key="3">
    <source>
        <dbReference type="SAM" id="SignalP"/>
    </source>
</evidence>
<dbReference type="CDD" id="cd14752">
    <property type="entry name" value="GH31_N"/>
    <property type="match status" value="1"/>
</dbReference>
<dbReference type="Pfam" id="PF21365">
    <property type="entry name" value="Glyco_hydro_31_3rd"/>
    <property type="match status" value="1"/>
</dbReference>